<name>A0A0M6Y7H6_9HYPH</name>
<dbReference type="SUPFAM" id="SSF55920">
    <property type="entry name" value="Creatinase/aminopeptidase"/>
    <property type="match status" value="1"/>
</dbReference>
<dbReference type="OrthoDB" id="9806388at2"/>
<keyword evidence="3" id="KW-0645">Protease</keyword>
<evidence type="ECO:0000259" key="1">
    <source>
        <dbReference type="Pfam" id="PF00557"/>
    </source>
</evidence>
<accession>A0A0M6Y7H6</accession>
<dbReference type="Proteomes" id="UP000048926">
    <property type="component" value="Unassembled WGS sequence"/>
</dbReference>
<dbReference type="GO" id="GO:0102009">
    <property type="term" value="F:proline dipeptidase activity"/>
    <property type="evidence" value="ECO:0007669"/>
    <property type="project" value="UniProtKB-EC"/>
</dbReference>
<reference evidence="4" key="1">
    <citation type="submission" date="2015-07" db="EMBL/GenBank/DDBJ databases">
        <authorList>
            <person name="Rodrigo-Torres Lidia"/>
            <person name="Arahal R.David."/>
        </authorList>
    </citation>
    <scope>NUCLEOTIDE SEQUENCE [LARGE SCALE GENOMIC DNA]</scope>
    <source>
        <strain evidence="4">CECT 4801</strain>
    </source>
</reference>
<sequence>MSEQDFPEDEFAARTQAAQKAMHSQGIDALFFTTEAEMRYFTGFRTLFWQSPTRPWFLVVPVNGKPIAVIPQIGAHLMASTWIDDIRVFSAPHPVDDGIALLADTLKGFTKIAMPMGRESGLRMPLRDFQRLRDLTNHAEYLDGTGPIQSLRMVKSEREIALLREICGIGSEAFARAPELFHSGQPLNEVFRSFRIELLKQGADDVPYLVGGAGQDGYGDVISPPSARPLQEGDVLMLDTGATKSGYFCDFDRNFAIGQASDAVRSAHETLVRAVEAAAEIARPGRTCADLFQAMAKVLDQSEGDVGRLGHGLGMQLTEAPSLTGFDETPLRANMVLTLEPSLALGPDRMMVHEENIVIRDGSPEFLTVPAGPDIPVITR</sequence>
<evidence type="ECO:0000259" key="2">
    <source>
        <dbReference type="Pfam" id="PF01321"/>
    </source>
</evidence>
<dbReference type="PANTHER" id="PTHR46112">
    <property type="entry name" value="AMINOPEPTIDASE"/>
    <property type="match status" value="1"/>
</dbReference>
<dbReference type="InterPro" id="IPR000994">
    <property type="entry name" value="Pept_M24"/>
</dbReference>
<protein>
    <submittedName>
        <fullName evidence="3">Xaa-Pro dipeptidase</fullName>
        <ecNumber evidence="3">3.4.13.9</ecNumber>
    </submittedName>
</protein>
<dbReference type="Pfam" id="PF00557">
    <property type="entry name" value="Peptidase_M24"/>
    <property type="match status" value="1"/>
</dbReference>
<dbReference type="AlphaFoldDB" id="A0A0M6Y7H6"/>
<dbReference type="InterPro" id="IPR029149">
    <property type="entry name" value="Creatin/AminoP/Spt16_N"/>
</dbReference>
<gene>
    <name evidence="3" type="primary">pepQ_2</name>
    <name evidence="3" type="ORF">LAL4801_04498</name>
</gene>
<dbReference type="SUPFAM" id="SSF53092">
    <property type="entry name" value="Creatinase/prolidase N-terminal domain"/>
    <property type="match status" value="1"/>
</dbReference>
<dbReference type="EC" id="3.4.13.9" evidence="3"/>
<dbReference type="EMBL" id="CXST01000003">
    <property type="protein sequence ID" value="CTQ46042.1"/>
    <property type="molecule type" value="Genomic_DNA"/>
</dbReference>
<evidence type="ECO:0000313" key="4">
    <source>
        <dbReference type="Proteomes" id="UP000048926"/>
    </source>
</evidence>
<dbReference type="InterPro" id="IPR000587">
    <property type="entry name" value="Creatinase_N"/>
</dbReference>
<keyword evidence="4" id="KW-1185">Reference proteome</keyword>
<feature type="domain" description="Peptidase M24" evidence="1">
    <location>
        <begin position="162"/>
        <end position="359"/>
    </location>
</feature>
<dbReference type="Gene3D" id="3.90.230.10">
    <property type="entry name" value="Creatinase/methionine aminopeptidase superfamily"/>
    <property type="match status" value="1"/>
</dbReference>
<dbReference type="Pfam" id="PF01321">
    <property type="entry name" value="Creatinase_N"/>
    <property type="match status" value="1"/>
</dbReference>
<organism evidence="3 4">
    <name type="scientific">Roseibium aggregatum</name>
    <dbReference type="NCBI Taxonomy" id="187304"/>
    <lineage>
        <taxon>Bacteria</taxon>
        <taxon>Pseudomonadati</taxon>
        <taxon>Pseudomonadota</taxon>
        <taxon>Alphaproteobacteria</taxon>
        <taxon>Hyphomicrobiales</taxon>
        <taxon>Stappiaceae</taxon>
        <taxon>Roseibium</taxon>
    </lineage>
</organism>
<evidence type="ECO:0000313" key="3">
    <source>
        <dbReference type="EMBL" id="CTQ46042.1"/>
    </source>
</evidence>
<dbReference type="PANTHER" id="PTHR46112:SF2">
    <property type="entry name" value="XAA-PRO AMINOPEPTIDASE P-RELATED"/>
    <property type="match status" value="1"/>
</dbReference>
<proteinExistence type="predicted"/>
<dbReference type="InterPro" id="IPR036005">
    <property type="entry name" value="Creatinase/aminopeptidase-like"/>
</dbReference>
<dbReference type="Gene3D" id="3.40.350.10">
    <property type="entry name" value="Creatinase/prolidase N-terminal domain"/>
    <property type="match status" value="1"/>
</dbReference>
<keyword evidence="3" id="KW-0224">Dipeptidase</keyword>
<feature type="domain" description="Creatinase N-terminal" evidence="2">
    <location>
        <begin position="14"/>
        <end position="154"/>
    </location>
</feature>
<dbReference type="InterPro" id="IPR050659">
    <property type="entry name" value="Peptidase_M24B"/>
</dbReference>
<dbReference type="STRING" id="187304.B0E33_14400"/>
<dbReference type="CDD" id="cd01066">
    <property type="entry name" value="APP_MetAP"/>
    <property type="match status" value="1"/>
</dbReference>
<dbReference type="RefSeq" id="WP_055659732.1">
    <property type="nucleotide sequence ID" value="NZ_CXST01000003.1"/>
</dbReference>
<keyword evidence="3" id="KW-0378">Hydrolase</keyword>